<keyword evidence="3" id="KW-1185">Reference proteome</keyword>
<comment type="caution">
    <text evidence="2">The sequence shown here is derived from an EMBL/GenBank/DDBJ whole genome shotgun (WGS) entry which is preliminary data.</text>
</comment>
<evidence type="ECO:0000313" key="3">
    <source>
        <dbReference type="Proteomes" id="UP000308730"/>
    </source>
</evidence>
<feature type="transmembrane region" description="Helical" evidence="1">
    <location>
        <begin position="27"/>
        <end position="48"/>
    </location>
</feature>
<dbReference type="OrthoDB" id="2391627at2759"/>
<dbReference type="PANTHER" id="PTHR28254:SF1">
    <property type="entry name" value="CYTOCHROME B-C1 COMPLEX SUBUNIT 10, MITOCHONDRIAL"/>
    <property type="match status" value="1"/>
</dbReference>
<dbReference type="EMBL" id="SGPM01000002">
    <property type="protein sequence ID" value="THH33869.1"/>
    <property type="molecule type" value="Genomic_DNA"/>
</dbReference>
<accession>A0A4S4N4A3</accession>
<organism evidence="2 3">
    <name type="scientific">Antrodiella citrinella</name>
    <dbReference type="NCBI Taxonomy" id="2447956"/>
    <lineage>
        <taxon>Eukaryota</taxon>
        <taxon>Fungi</taxon>
        <taxon>Dikarya</taxon>
        <taxon>Basidiomycota</taxon>
        <taxon>Agaricomycotina</taxon>
        <taxon>Agaricomycetes</taxon>
        <taxon>Polyporales</taxon>
        <taxon>Steccherinaceae</taxon>
        <taxon>Antrodiella</taxon>
    </lineage>
</organism>
<dbReference type="Pfam" id="PF09796">
    <property type="entry name" value="QCR10"/>
    <property type="match status" value="1"/>
</dbReference>
<proteinExistence type="predicted"/>
<keyword evidence="1" id="KW-0472">Membrane</keyword>
<name>A0A4S4N4A3_9APHY</name>
<dbReference type="GO" id="GO:0006122">
    <property type="term" value="P:mitochondrial electron transport, ubiquinol to cytochrome c"/>
    <property type="evidence" value="ECO:0007669"/>
    <property type="project" value="InterPro"/>
</dbReference>
<reference evidence="2 3" key="1">
    <citation type="submission" date="2019-02" db="EMBL/GenBank/DDBJ databases">
        <title>Genome sequencing of the rare red list fungi Antrodiella citrinella (Flaviporus citrinellus).</title>
        <authorList>
            <person name="Buettner E."/>
            <person name="Kellner H."/>
        </authorList>
    </citation>
    <scope>NUCLEOTIDE SEQUENCE [LARGE SCALE GENOMIC DNA]</scope>
    <source>
        <strain evidence="2 3">DSM 108506</strain>
    </source>
</reference>
<keyword evidence="1" id="KW-1133">Transmembrane helix</keyword>
<dbReference type="Proteomes" id="UP000308730">
    <property type="component" value="Unassembled WGS sequence"/>
</dbReference>
<dbReference type="GO" id="GO:0005739">
    <property type="term" value="C:mitochondrion"/>
    <property type="evidence" value="ECO:0007669"/>
    <property type="project" value="GOC"/>
</dbReference>
<keyword evidence="1" id="KW-0812">Transmembrane</keyword>
<gene>
    <name evidence="2" type="ORF">EUX98_g217</name>
</gene>
<sequence>MSSRVHFQAVPPYRAATNFVSKWGLSLGLWGAGAGITALYLLSVTPLVKREFLTKVPLLGSYYEDKIPASDKPF</sequence>
<dbReference type="InterPro" id="IPR019182">
    <property type="entry name" value="Cytochrome_b-c1_su10_fun"/>
</dbReference>
<dbReference type="PANTHER" id="PTHR28254">
    <property type="entry name" value="CYTOCHROME B-C1 COMPLEX SUBUNIT 10"/>
    <property type="match status" value="1"/>
</dbReference>
<dbReference type="AlphaFoldDB" id="A0A4S4N4A3"/>
<evidence type="ECO:0000256" key="1">
    <source>
        <dbReference type="SAM" id="Phobius"/>
    </source>
</evidence>
<protein>
    <submittedName>
        <fullName evidence="2">Uncharacterized protein</fullName>
    </submittedName>
</protein>
<evidence type="ECO:0000313" key="2">
    <source>
        <dbReference type="EMBL" id="THH33869.1"/>
    </source>
</evidence>